<dbReference type="Proteomes" id="UP000076532">
    <property type="component" value="Unassembled WGS sequence"/>
</dbReference>
<keyword evidence="1" id="KW-0732">Signal</keyword>
<dbReference type="OrthoDB" id="5316007at2759"/>
<evidence type="ECO:0000313" key="2">
    <source>
        <dbReference type="EMBL" id="KZP24705.1"/>
    </source>
</evidence>
<dbReference type="STRING" id="436010.A0A166N6V6"/>
<protein>
    <submittedName>
        <fullName evidence="2">Uncharacterized protein</fullName>
    </submittedName>
</protein>
<proteinExistence type="predicted"/>
<evidence type="ECO:0000313" key="3">
    <source>
        <dbReference type="Proteomes" id="UP000076532"/>
    </source>
</evidence>
<accession>A0A166N6V6</accession>
<dbReference type="AlphaFoldDB" id="A0A166N6V6"/>
<organism evidence="2 3">
    <name type="scientific">Athelia psychrophila</name>
    <dbReference type="NCBI Taxonomy" id="1759441"/>
    <lineage>
        <taxon>Eukaryota</taxon>
        <taxon>Fungi</taxon>
        <taxon>Dikarya</taxon>
        <taxon>Basidiomycota</taxon>
        <taxon>Agaricomycotina</taxon>
        <taxon>Agaricomycetes</taxon>
        <taxon>Agaricomycetidae</taxon>
        <taxon>Atheliales</taxon>
        <taxon>Atheliaceae</taxon>
        <taxon>Athelia</taxon>
    </lineage>
</organism>
<evidence type="ECO:0000256" key="1">
    <source>
        <dbReference type="SAM" id="SignalP"/>
    </source>
</evidence>
<sequence>MRVALTAILSIFATSAVAYKVTGPTAKGWTTAGPNSLTWTRSATDPLNFTAVLTNPSNPSLANNQILAALVDGTLTTAPANPPSGGWTAGVGFVVNFVADATDLNTVLAQSVVFAIVPPNITSVSSTPAFATVAPNTIPPAAATSAITAPVGATGNGAGSLATSTGIAGAIAFLGAALLI</sequence>
<gene>
    <name evidence="2" type="ORF">FIBSPDRAFT_1042145</name>
</gene>
<name>A0A166N6V6_9AGAM</name>
<reference evidence="2 3" key="1">
    <citation type="journal article" date="2016" name="Mol. Biol. Evol.">
        <title>Comparative Genomics of Early-Diverging Mushroom-Forming Fungi Provides Insights into the Origins of Lignocellulose Decay Capabilities.</title>
        <authorList>
            <person name="Nagy L.G."/>
            <person name="Riley R."/>
            <person name="Tritt A."/>
            <person name="Adam C."/>
            <person name="Daum C."/>
            <person name="Floudas D."/>
            <person name="Sun H."/>
            <person name="Yadav J.S."/>
            <person name="Pangilinan J."/>
            <person name="Larsson K.H."/>
            <person name="Matsuura K."/>
            <person name="Barry K."/>
            <person name="Labutti K."/>
            <person name="Kuo R."/>
            <person name="Ohm R.A."/>
            <person name="Bhattacharya S.S."/>
            <person name="Shirouzu T."/>
            <person name="Yoshinaga Y."/>
            <person name="Martin F.M."/>
            <person name="Grigoriev I.V."/>
            <person name="Hibbett D.S."/>
        </authorList>
    </citation>
    <scope>NUCLEOTIDE SEQUENCE [LARGE SCALE GENOMIC DNA]</scope>
    <source>
        <strain evidence="2 3">CBS 109695</strain>
    </source>
</reference>
<feature type="signal peptide" evidence="1">
    <location>
        <begin position="1"/>
        <end position="18"/>
    </location>
</feature>
<dbReference type="EMBL" id="KV417525">
    <property type="protein sequence ID" value="KZP24705.1"/>
    <property type="molecule type" value="Genomic_DNA"/>
</dbReference>
<keyword evidence="3" id="KW-1185">Reference proteome</keyword>
<feature type="chain" id="PRO_5007877667" evidence="1">
    <location>
        <begin position="19"/>
        <end position="180"/>
    </location>
</feature>